<evidence type="ECO:0000313" key="1">
    <source>
        <dbReference type="EMBL" id="KAF3857697.1"/>
    </source>
</evidence>
<proteinExistence type="predicted"/>
<keyword evidence="2" id="KW-1185">Reference proteome</keyword>
<evidence type="ECO:0000313" key="2">
    <source>
        <dbReference type="Proteomes" id="UP000518266"/>
    </source>
</evidence>
<dbReference type="EMBL" id="JAAKFY010000004">
    <property type="protein sequence ID" value="KAF3857697.1"/>
    <property type="molecule type" value="Genomic_DNA"/>
</dbReference>
<gene>
    <name evidence="1" type="ORF">F7725_010898</name>
</gene>
<dbReference type="AlphaFoldDB" id="A0A7J5ZAK9"/>
<name>A0A7J5ZAK9_DISMA</name>
<protein>
    <submittedName>
        <fullName evidence="1">Uncharacterized protein</fullName>
    </submittedName>
</protein>
<sequence>MKIVRIRRRGNAVAGVRAAGILPQRIVGNERGCWSCDRGNAVPHAVVLPPAVVLSAVPPAVVLPAAVVLPPAVVLPLAVTRTARISTSRSFLRSASFSLRLRETSSCSTASPLSTSSQISATAVFARTSMMEASCACRDAAGDMFYGSRSDETEGRTAAFWGWKEKEKDPSDSPASRESTKYTGKFFFAGFGGSEEDFLSASSPPGQTPLLLLQQQLCVPGHSPVAVRPQLSVRSPLSPQLSVRFPLSPRTTMDSMRISFFFRSWFSLCLRWISVCRAWYPSATSSQISCR</sequence>
<comment type="caution">
    <text evidence="1">The sequence shown here is derived from an EMBL/GenBank/DDBJ whole genome shotgun (WGS) entry which is preliminary data.</text>
</comment>
<accession>A0A7J5ZAK9</accession>
<dbReference type="Proteomes" id="UP000518266">
    <property type="component" value="Unassembled WGS sequence"/>
</dbReference>
<organism evidence="1 2">
    <name type="scientific">Dissostichus mawsoni</name>
    <name type="common">Antarctic cod</name>
    <dbReference type="NCBI Taxonomy" id="36200"/>
    <lineage>
        <taxon>Eukaryota</taxon>
        <taxon>Metazoa</taxon>
        <taxon>Chordata</taxon>
        <taxon>Craniata</taxon>
        <taxon>Vertebrata</taxon>
        <taxon>Euteleostomi</taxon>
        <taxon>Actinopterygii</taxon>
        <taxon>Neopterygii</taxon>
        <taxon>Teleostei</taxon>
        <taxon>Neoteleostei</taxon>
        <taxon>Acanthomorphata</taxon>
        <taxon>Eupercaria</taxon>
        <taxon>Perciformes</taxon>
        <taxon>Notothenioidei</taxon>
        <taxon>Nototheniidae</taxon>
        <taxon>Dissostichus</taxon>
    </lineage>
</organism>
<reference evidence="1 2" key="1">
    <citation type="submission" date="2020-03" db="EMBL/GenBank/DDBJ databases">
        <title>Dissostichus mawsoni Genome sequencing and assembly.</title>
        <authorList>
            <person name="Park H."/>
        </authorList>
    </citation>
    <scope>NUCLEOTIDE SEQUENCE [LARGE SCALE GENOMIC DNA]</scope>
    <source>
        <strain evidence="1">DM0001</strain>
        <tissue evidence="1">Muscle</tissue>
    </source>
</reference>